<feature type="domain" description="WRKY19-like zinc finger" evidence="2">
    <location>
        <begin position="73"/>
        <end position="96"/>
    </location>
</feature>
<dbReference type="InterPro" id="IPR056866">
    <property type="entry name" value="Znf_WRKY19"/>
</dbReference>
<feature type="compositionally biased region" description="Acidic residues" evidence="1">
    <location>
        <begin position="47"/>
        <end position="66"/>
    </location>
</feature>
<comment type="caution">
    <text evidence="3">The sequence shown here is derived from an EMBL/GenBank/DDBJ whole genome shotgun (WGS) entry which is preliminary data.</text>
</comment>
<dbReference type="PANTHER" id="PTHR31827:SF1">
    <property type="entry name" value="EMB|CAB89363.1"/>
    <property type="match status" value="1"/>
</dbReference>
<evidence type="ECO:0000313" key="3">
    <source>
        <dbReference type="EMBL" id="KAE9007345.1"/>
    </source>
</evidence>
<evidence type="ECO:0000313" key="4">
    <source>
        <dbReference type="EMBL" id="KAE9012099.1"/>
    </source>
</evidence>
<dbReference type="OrthoDB" id="77038at2759"/>
<evidence type="ECO:0000313" key="6">
    <source>
        <dbReference type="Proteomes" id="UP000435112"/>
    </source>
</evidence>
<dbReference type="EMBL" id="QXFV01001203">
    <property type="protein sequence ID" value="KAE9012099.1"/>
    <property type="molecule type" value="Genomic_DNA"/>
</dbReference>
<evidence type="ECO:0000259" key="2">
    <source>
        <dbReference type="Pfam" id="PF24906"/>
    </source>
</evidence>
<evidence type="ECO:0000256" key="1">
    <source>
        <dbReference type="SAM" id="MobiDB-lite"/>
    </source>
</evidence>
<gene>
    <name evidence="4" type="ORF">PR001_g15750</name>
    <name evidence="3" type="ORF">PR002_g16231</name>
</gene>
<dbReference type="Proteomes" id="UP000435112">
    <property type="component" value="Unassembled WGS sequence"/>
</dbReference>
<feature type="compositionally biased region" description="Polar residues" evidence="1">
    <location>
        <begin position="35"/>
        <end position="46"/>
    </location>
</feature>
<proteinExistence type="predicted"/>
<feature type="domain" description="WRKY19-like zinc finger" evidence="2">
    <location>
        <begin position="97"/>
        <end position="120"/>
    </location>
</feature>
<protein>
    <recommendedName>
        <fullName evidence="2">WRKY19-like zinc finger domain-containing protein</fullName>
    </recommendedName>
</protein>
<dbReference type="AlphaFoldDB" id="A0A6A3KQ81"/>
<feature type="compositionally biased region" description="Basic and acidic residues" evidence="1">
    <location>
        <begin position="457"/>
        <end position="471"/>
    </location>
</feature>
<evidence type="ECO:0000313" key="5">
    <source>
        <dbReference type="Proteomes" id="UP000429607"/>
    </source>
</evidence>
<name>A0A6A3KQ81_9STRA</name>
<accession>A0A6A3KQ81</accession>
<feature type="region of interest" description="Disordered" evidence="1">
    <location>
        <begin position="1"/>
        <end position="69"/>
    </location>
</feature>
<dbReference type="EMBL" id="QXFU01001227">
    <property type="protein sequence ID" value="KAE9007345.1"/>
    <property type="molecule type" value="Genomic_DNA"/>
</dbReference>
<dbReference type="Proteomes" id="UP000429607">
    <property type="component" value="Unassembled WGS sequence"/>
</dbReference>
<dbReference type="Pfam" id="PF24906">
    <property type="entry name" value="Zf_WRKY19"/>
    <property type="match status" value="2"/>
</dbReference>
<reference evidence="5 6" key="1">
    <citation type="submission" date="2018-09" db="EMBL/GenBank/DDBJ databases">
        <title>Genomic investigation of the strawberry pathogen Phytophthora fragariae indicates pathogenicity is determined by transcriptional variation in three key races.</title>
        <authorList>
            <person name="Adams T.M."/>
            <person name="Armitage A.D."/>
            <person name="Sobczyk M.K."/>
            <person name="Bates H.J."/>
            <person name="Dunwell J.M."/>
            <person name="Nellist C.F."/>
            <person name="Harrison R.J."/>
        </authorList>
    </citation>
    <scope>NUCLEOTIDE SEQUENCE [LARGE SCALE GENOMIC DNA]</scope>
    <source>
        <strain evidence="4 5">SCRP249</strain>
        <strain evidence="3 6">SCRP324</strain>
    </source>
</reference>
<organism evidence="3 6">
    <name type="scientific">Phytophthora rubi</name>
    <dbReference type="NCBI Taxonomy" id="129364"/>
    <lineage>
        <taxon>Eukaryota</taxon>
        <taxon>Sar</taxon>
        <taxon>Stramenopiles</taxon>
        <taxon>Oomycota</taxon>
        <taxon>Peronosporomycetes</taxon>
        <taxon>Peronosporales</taxon>
        <taxon>Peronosporaceae</taxon>
        <taxon>Phytophthora</taxon>
    </lineage>
</organism>
<dbReference type="PANTHER" id="PTHR31827">
    <property type="entry name" value="EMB|CAB89363.1"/>
    <property type="match status" value="1"/>
</dbReference>
<sequence>MTRKAASLSTGGLDDPKFGELLHAASYSQDEQESSETWSPEIPSTSETDDDDDQDGYAEDDDEDSELNQSAEGKLCSFLDCTNAARSRGLCPAHGGGTRCRTEGCKKHVVSDGLCVAHGGGRRCRDSSGCSSSAPQVGGAVLTEEVDAAKCPSVPAVPKAEAFATFTAEEDGVSDQAAGLAPRKVDSALRMAEDIDVKCPAALAVLSAVHAVELMEVVADVQLTAAAAARRLADVALHTVAASGARSEAARAALNDSDSARLTVADVGCTTTARKGGFCFAHGGRSTASTASSRSKMASPPDAFALAPVTGRSKQMPRPEMRSPIPALTLPPRRLLPPINTMLRANHPSILRRYQPIPPIRRPVATFERAEREASCTQNLFDEEWPDTFNPHPAWQHGPLDNRQQPQILTPRFQDQVPRTPTASSSRPGYSWQRLQETIRRESRVHGLTNDEDESAYEDKPTFKSENHEEQNDAVPMAGGGFYWTRSRGPIRS</sequence>
<feature type="region of interest" description="Disordered" evidence="1">
    <location>
        <begin position="441"/>
        <end position="493"/>
    </location>
</feature>